<dbReference type="PANTHER" id="PTHR34265">
    <property type="entry name" value="TYPE III PANTOTHENATE KINASE"/>
    <property type="match status" value="1"/>
</dbReference>
<evidence type="ECO:0000256" key="2">
    <source>
        <dbReference type="ARBA" id="ARBA00001958"/>
    </source>
</evidence>
<keyword evidence="16" id="KW-0479">Metal-binding</keyword>
<dbReference type="CDD" id="cd24015">
    <property type="entry name" value="ASKHA_NBD_PanK-III"/>
    <property type="match status" value="1"/>
</dbReference>
<dbReference type="EMBL" id="DRTT01000069">
    <property type="protein sequence ID" value="HHF98283.1"/>
    <property type="molecule type" value="Genomic_DNA"/>
</dbReference>
<comment type="subunit">
    <text evidence="5 16">Homodimer.</text>
</comment>
<reference evidence="17" key="1">
    <citation type="journal article" date="2020" name="mSystems">
        <title>Genome- and Community-Level Interaction Insights into Carbon Utilization and Element Cycling Functions of Hydrothermarchaeota in Hydrothermal Sediment.</title>
        <authorList>
            <person name="Zhou Z."/>
            <person name="Liu Y."/>
            <person name="Xu W."/>
            <person name="Pan J."/>
            <person name="Luo Z.H."/>
            <person name="Li M."/>
        </authorList>
    </citation>
    <scope>NUCLEOTIDE SEQUENCE [LARGE SCALE GENOMIC DNA]</scope>
    <source>
        <strain evidence="17">HyVt-92</strain>
    </source>
</reference>
<comment type="function">
    <text evidence="16">Catalyzes the phosphorylation of pantothenate (Pan), the first step in CoA biosynthesis.</text>
</comment>
<dbReference type="HAMAP" id="MF_01274">
    <property type="entry name" value="Pantothen_kinase_3"/>
    <property type="match status" value="1"/>
</dbReference>
<dbReference type="PANTHER" id="PTHR34265:SF1">
    <property type="entry name" value="TYPE III PANTOTHENATE KINASE"/>
    <property type="match status" value="1"/>
</dbReference>
<comment type="cofactor">
    <cofactor evidence="2">
        <name>K(+)</name>
        <dbReference type="ChEBI" id="CHEBI:29103"/>
    </cofactor>
</comment>
<dbReference type="Pfam" id="PF03309">
    <property type="entry name" value="Pan_kinase"/>
    <property type="match status" value="1"/>
</dbReference>
<dbReference type="Gene3D" id="3.30.420.40">
    <property type="match status" value="2"/>
</dbReference>
<proteinExistence type="inferred from homology"/>
<name>A0A7V5HYI1_UNCAE</name>
<comment type="caution">
    <text evidence="16">Lacks conserved residue(s) required for the propagation of feature annotation.</text>
</comment>
<dbReference type="GO" id="GO:0004594">
    <property type="term" value="F:pantothenate kinase activity"/>
    <property type="evidence" value="ECO:0007669"/>
    <property type="project" value="UniProtKB-UniRule"/>
</dbReference>
<evidence type="ECO:0000256" key="10">
    <source>
        <dbReference type="ARBA" id="ARBA00022777"/>
    </source>
</evidence>
<keyword evidence="7 16" id="KW-0963">Cytoplasm</keyword>
<evidence type="ECO:0000256" key="15">
    <source>
        <dbReference type="ARBA" id="ARBA00040883"/>
    </source>
</evidence>
<keyword evidence="13 16" id="KW-0173">Coenzyme A biosynthesis</keyword>
<gene>
    <name evidence="16" type="primary">coaX</name>
    <name evidence="17" type="ORF">ENL39_02200</name>
</gene>
<evidence type="ECO:0000256" key="8">
    <source>
        <dbReference type="ARBA" id="ARBA00022679"/>
    </source>
</evidence>
<dbReference type="SUPFAM" id="SSF53067">
    <property type="entry name" value="Actin-like ATPase domain"/>
    <property type="match status" value="2"/>
</dbReference>
<keyword evidence="9 16" id="KW-0547">Nucleotide-binding</keyword>
<comment type="similarity">
    <text evidence="14 16">Belongs to the type III pantothenate kinase family.</text>
</comment>
<evidence type="ECO:0000256" key="9">
    <source>
        <dbReference type="ARBA" id="ARBA00022741"/>
    </source>
</evidence>
<feature type="active site" description="Proton acceptor" evidence="16">
    <location>
        <position position="107"/>
    </location>
</feature>
<evidence type="ECO:0000256" key="7">
    <source>
        <dbReference type="ARBA" id="ARBA00022490"/>
    </source>
</evidence>
<organism evidence="17">
    <name type="scientific">Aerophobetes bacterium</name>
    <dbReference type="NCBI Taxonomy" id="2030807"/>
    <lineage>
        <taxon>Bacteria</taxon>
        <taxon>Candidatus Aerophobota</taxon>
    </lineage>
</organism>
<dbReference type="GO" id="GO:0005737">
    <property type="term" value="C:cytoplasm"/>
    <property type="evidence" value="ECO:0007669"/>
    <property type="project" value="UniProtKB-SubCell"/>
</dbReference>
<keyword evidence="12 16" id="KW-0630">Potassium</keyword>
<keyword evidence="8 16" id="KW-0808">Transferase</keyword>
<evidence type="ECO:0000256" key="16">
    <source>
        <dbReference type="HAMAP-Rule" id="MF_01274"/>
    </source>
</evidence>
<protein>
    <recommendedName>
        <fullName evidence="15 16">Type III pantothenate kinase</fullName>
        <ecNumber evidence="6 16">2.7.1.33</ecNumber>
    </recommendedName>
    <alternativeName>
        <fullName evidence="16">PanK-III</fullName>
    </alternativeName>
    <alternativeName>
        <fullName evidence="16">Pantothenic acid kinase</fullName>
    </alternativeName>
</protein>
<evidence type="ECO:0000256" key="6">
    <source>
        <dbReference type="ARBA" id="ARBA00012102"/>
    </source>
</evidence>
<dbReference type="AlphaFoldDB" id="A0A7V5HYI1"/>
<evidence type="ECO:0000256" key="1">
    <source>
        <dbReference type="ARBA" id="ARBA00001206"/>
    </source>
</evidence>
<keyword evidence="10 16" id="KW-0418">Kinase</keyword>
<dbReference type="UniPathway" id="UPA00241">
    <property type="reaction ID" value="UER00352"/>
</dbReference>
<feature type="binding site" evidence="16">
    <location>
        <position position="127"/>
    </location>
    <ligand>
        <name>K(+)</name>
        <dbReference type="ChEBI" id="CHEBI:29103"/>
    </ligand>
</feature>
<comment type="catalytic activity">
    <reaction evidence="1 16">
        <text>(R)-pantothenate + ATP = (R)-4'-phosphopantothenate + ADP + H(+)</text>
        <dbReference type="Rhea" id="RHEA:16373"/>
        <dbReference type="ChEBI" id="CHEBI:10986"/>
        <dbReference type="ChEBI" id="CHEBI:15378"/>
        <dbReference type="ChEBI" id="CHEBI:29032"/>
        <dbReference type="ChEBI" id="CHEBI:30616"/>
        <dbReference type="ChEBI" id="CHEBI:456216"/>
        <dbReference type="EC" id="2.7.1.33"/>
    </reaction>
</comment>
<accession>A0A7V5HYI1</accession>
<dbReference type="InterPro" id="IPR043129">
    <property type="entry name" value="ATPase_NBD"/>
</dbReference>
<evidence type="ECO:0000256" key="4">
    <source>
        <dbReference type="ARBA" id="ARBA00005225"/>
    </source>
</evidence>
<dbReference type="GO" id="GO:0005524">
    <property type="term" value="F:ATP binding"/>
    <property type="evidence" value="ECO:0007669"/>
    <property type="project" value="UniProtKB-UniRule"/>
</dbReference>
<feature type="binding site" evidence="16">
    <location>
        <begin position="6"/>
        <end position="13"/>
    </location>
    <ligand>
        <name>ATP</name>
        <dbReference type="ChEBI" id="CHEBI:30616"/>
    </ligand>
</feature>
<comment type="subcellular location">
    <subcellularLocation>
        <location evidence="3 16">Cytoplasm</location>
    </subcellularLocation>
</comment>
<comment type="caution">
    <text evidence="17">The sequence shown here is derived from an EMBL/GenBank/DDBJ whole genome shotgun (WGS) entry which is preliminary data.</text>
</comment>
<dbReference type="EC" id="2.7.1.33" evidence="6 16"/>
<evidence type="ECO:0000256" key="3">
    <source>
        <dbReference type="ARBA" id="ARBA00004496"/>
    </source>
</evidence>
<dbReference type="GO" id="GO:0015937">
    <property type="term" value="P:coenzyme A biosynthetic process"/>
    <property type="evidence" value="ECO:0007669"/>
    <property type="project" value="UniProtKB-UniRule"/>
</dbReference>
<dbReference type="Proteomes" id="UP000886070">
    <property type="component" value="Unassembled WGS sequence"/>
</dbReference>
<evidence type="ECO:0000256" key="13">
    <source>
        <dbReference type="ARBA" id="ARBA00022993"/>
    </source>
</evidence>
<sequence length="257" mass="28315">MNLVIDIGNTVVKVALFIEEKMLLKGTFSTHPQREADEWGILLKNFLKEAPEKPLVDKVVISSVVQATLLAMKKAVSRYFSVPPLELSYKVVDIPILCDNPAEVGADRIANAVAVRRMYRLPAVAIDFGTATTFDVISDKGEYLGGVIAPGIRATSESLWEKAEKLFPVEFKKPERVIGKNTADSIISGLFYTFLGMVREIIGQIEREMGREVFVVATGGWGEVIGSECEKISKVNPDLTLQGLNFVALDIIKKREG</sequence>
<evidence type="ECO:0000256" key="11">
    <source>
        <dbReference type="ARBA" id="ARBA00022840"/>
    </source>
</evidence>
<keyword evidence="11 16" id="KW-0067">ATP-binding</keyword>
<evidence type="ECO:0000256" key="5">
    <source>
        <dbReference type="ARBA" id="ARBA00011738"/>
    </source>
</evidence>
<evidence type="ECO:0000256" key="14">
    <source>
        <dbReference type="ARBA" id="ARBA00038036"/>
    </source>
</evidence>
<dbReference type="NCBIfam" id="TIGR00671">
    <property type="entry name" value="baf"/>
    <property type="match status" value="1"/>
</dbReference>
<feature type="binding site" evidence="16">
    <location>
        <begin position="105"/>
        <end position="108"/>
    </location>
    <ligand>
        <name>substrate</name>
    </ligand>
</feature>
<comment type="pathway">
    <text evidence="4 16">Cofactor biosynthesis; coenzyme A biosynthesis; CoA from (R)-pantothenate: step 1/5.</text>
</comment>
<evidence type="ECO:0000256" key="12">
    <source>
        <dbReference type="ARBA" id="ARBA00022958"/>
    </source>
</evidence>
<comment type="cofactor">
    <cofactor evidence="16">
        <name>NH4(+)</name>
        <dbReference type="ChEBI" id="CHEBI:28938"/>
    </cofactor>
    <cofactor evidence="16">
        <name>K(+)</name>
        <dbReference type="ChEBI" id="CHEBI:29103"/>
    </cofactor>
    <text evidence="16">A monovalent cation. Ammonium or potassium.</text>
</comment>
<evidence type="ECO:0000313" key="17">
    <source>
        <dbReference type="EMBL" id="HHF98283.1"/>
    </source>
</evidence>
<dbReference type="InterPro" id="IPR004619">
    <property type="entry name" value="Type_III_PanK"/>
</dbReference>
<dbReference type="NCBIfam" id="NF009855">
    <property type="entry name" value="PRK13321.1"/>
    <property type="match status" value="1"/>
</dbReference>
<feature type="binding site" evidence="16">
    <location>
        <position position="182"/>
    </location>
    <ligand>
        <name>substrate</name>
    </ligand>
</feature>
<feature type="binding site" evidence="16">
    <location>
        <position position="130"/>
    </location>
    <ligand>
        <name>ATP</name>
        <dbReference type="ChEBI" id="CHEBI:30616"/>
    </ligand>
</feature>
<dbReference type="GO" id="GO:0046872">
    <property type="term" value="F:metal ion binding"/>
    <property type="evidence" value="ECO:0007669"/>
    <property type="project" value="UniProtKB-KW"/>
</dbReference>